<dbReference type="AlphaFoldDB" id="A0A1W1XS97"/>
<protein>
    <submittedName>
        <fullName evidence="4">Glycosyltransferase, MGT family</fullName>
    </submittedName>
</protein>
<dbReference type="NCBIfam" id="TIGR01426">
    <property type="entry name" value="MGT"/>
    <property type="match status" value="1"/>
</dbReference>
<dbReference type="FunFam" id="3.40.50.2000:FF:000072">
    <property type="entry name" value="Glycosyl transferase"/>
    <property type="match status" value="1"/>
</dbReference>
<sequence length="403" mass="46209">MSKVLFLNIPYNGHVNPTLGLVDELVKHGEQVTYFCSEEYRERIEKVGATFKSYGKDMTILKNGSNISMDGNIEDNFINHIQHKLDLNIEILPIIMEQIKGINFDYIVHSSIFPLGYIISRILKIPSISSFEIFATAKELLSGIISKKRLKDYAFTDNYIKLTNKLDKFYNVKMPTNILDLLSIKSDLNIAYTSKYFVSHPEYYDDSFIFIGPPIYDRKEVIDFPFEKLKDKKVVYISLGTVFNNANNKLYDIFFKTFADLDAVVVMTAYNIDISKFHIPENFIVKNYVPQLEILKYTDVAITHAGMNSLGDLLYNNIPFVAIPINSDQPYNAARVSELGAAISIDKDKITCEILRNSIEKVQEDPSYLENMKKISKSFKEAGGYKQAIEKIFKLKKEKGIYD</sequence>
<dbReference type="Proteomes" id="UP000192468">
    <property type="component" value="Unassembled WGS sequence"/>
</dbReference>
<evidence type="ECO:0000313" key="4">
    <source>
        <dbReference type="EMBL" id="SMC26850.1"/>
    </source>
</evidence>
<organism evidence="4 5">
    <name type="scientific">Clostridium acidisoli DSM 12555</name>
    <dbReference type="NCBI Taxonomy" id="1121291"/>
    <lineage>
        <taxon>Bacteria</taxon>
        <taxon>Bacillati</taxon>
        <taxon>Bacillota</taxon>
        <taxon>Clostridia</taxon>
        <taxon>Eubacteriales</taxon>
        <taxon>Clostridiaceae</taxon>
        <taxon>Clostridium</taxon>
    </lineage>
</organism>
<evidence type="ECO:0000256" key="1">
    <source>
        <dbReference type="ARBA" id="ARBA00009995"/>
    </source>
</evidence>
<keyword evidence="5" id="KW-1185">Reference proteome</keyword>
<dbReference type="SUPFAM" id="SSF53756">
    <property type="entry name" value="UDP-Glycosyltransferase/glycogen phosphorylase"/>
    <property type="match status" value="1"/>
</dbReference>
<proteinExistence type="inferred from homology"/>
<dbReference type="EMBL" id="FWXH01000014">
    <property type="protein sequence ID" value="SMC26850.1"/>
    <property type="molecule type" value="Genomic_DNA"/>
</dbReference>
<dbReference type="RefSeq" id="WP_084116789.1">
    <property type="nucleotide sequence ID" value="NZ_FWXH01000014.1"/>
</dbReference>
<dbReference type="InterPro" id="IPR006326">
    <property type="entry name" value="UDPGT_MGT-like"/>
</dbReference>
<evidence type="ECO:0000256" key="3">
    <source>
        <dbReference type="ARBA" id="ARBA00022679"/>
    </source>
</evidence>
<gene>
    <name evidence="4" type="ORF">SAMN02745134_02973</name>
</gene>
<dbReference type="Gene3D" id="3.40.50.2000">
    <property type="entry name" value="Glycogen Phosphorylase B"/>
    <property type="match status" value="2"/>
</dbReference>
<evidence type="ECO:0000313" key="5">
    <source>
        <dbReference type="Proteomes" id="UP000192468"/>
    </source>
</evidence>
<dbReference type="CDD" id="cd03784">
    <property type="entry name" value="GT1_Gtf-like"/>
    <property type="match status" value="1"/>
</dbReference>
<dbReference type="GO" id="GO:0008194">
    <property type="term" value="F:UDP-glycosyltransferase activity"/>
    <property type="evidence" value="ECO:0007669"/>
    <property type="project" value="InterPro"/>
</dbReference>
<dbReference type="STRING" id="1121291.SAMN02745134_02973"/>
<dbReference type="InterPro" id="IPR050271">
    <property type="entry name" value="UDP-glycosyltransferase"/>
</dbReference>
<keyword evidence="2" id="KW-0328">Glycosyltransferase</keyword>
<keyword evidence="3 4" id="KW-0808">Transferase</keyword>
<accession>A0A1W1XS97</accession>
<name>A0A1W1XS97_9CLOT</name>
<dbReference type="PANTHER" id="PTHR48043:SF145">
    <property type="entry name" value="FI06409P-RELATED"/>
    <property type="match status" value="1"/>
</dbReference>
<evidence type="ECO:0000256" key="2">
    <source>
        <dbReference type="ARBA" id="ARBA00022676"/>
    </source>
</evidence>
<comment type="similarity">
    <text evidence="1">Belongs to the UDP-glycosyltransferase family.</text>
</comment>
<dbReference type="PANTHER" id="PTHR48043">
    <property type="entry name" value="EG:EG0003.4 PROTEIN-RELATED"/>
    <property type="match status" value="1"/>
</dbReference>
<dbReference type="InterPro" id="IPR002213">
    <property type="entry name" value="UDP_glucos_trans"/>
</dbReference>
<dbReference type="OrthoDB" id="6620093at2"/>
<dbReference type="Pfam" id="PF00201">
    <property type="entry name" value="UDPGT"/>
    <property type="match status" value="1"/>
</dbReference>
<reference evidence="4 5" key="1">
    <citation type="submission" date="2017-04" db="EMBL/GenBank/DDBJ databases">
        <authorList>
            <person name="Afonso C.L."/>
            <person name="Miller P.J."/>
            <person name="Scott M.A."/>
            <person name="Spackman E."/>
            <person name="Goraichik I."/>
            <person name="Dimitrov K.M."/>
            <person name="Suarez D.L."/>
            <person name="Swayne D.E."/>
        </authorList>
    </citation>
    <scope>NUCLEOTIDE SEQUENCE [LARGE SCALE GENOMIC DNA]</scope>
    <source>
        <strain evidence="4 5">DSM 12555</strain>
    </source>
</reference>
<dbReference type="GO" id="GO:0016758">
    <property type="term" value="F:hexosyltransferase activity"/>
    <property type="evidence" value="ECO:0007669"/>
    <property type="project" value="InterPro"/>
</dbReference>